<evidence type="ECO:0008006" key="4">
    <source>
        <dbReference type="Google" id="ProtNLM"/>
    </source>
</evidence>
<name>A0A8J5HYS5_ZINOF</name>
<proteinExistence type="predicted"/>
<keyword evidence="1" id="KW-0732">Signal</keyword>
<keyword evidence="3" id="KW-1185">Reference proteome</keyword>
<dbReference type="InterPro" id="IPR009489">
    <property type="entry name" value="PAR1"/>
</dbReference>
<protein>
    <recommendedName>
        <fullName evidence="4">PAR1 protein</fullName>
    </recommendedName>
</protein>
<organism evidence="2 3">
    <name type="scientific">Zingiber officinale</name>
    <name type="common">Ginger</name>
    <name type="synonym">Amomum zingiber</name>
    <dbReference type="NCBI Taxonomy" id="94328"/>
    <lineage>
        <taxon>Eukaryota</taxon>
        <taxon>Viridiplantae</taxon>
        <taxon>Streptophyta</taxon>
        <taxon>Embryophyta</taxon>
        <taxon>Tracheophyta</taxon>
        <taxon>Spermatophyta</taxon>
        <taxon>Magnoliopsida</taxon>
        <taxon>Liliopsida</taxon>
        <taxon>Zingiberales</taxon>
        <taxon>Zingiberaceae</taxon>
        <taxon>Zingiber</taxon>
    </lineage>
</organism>
<evidence type="ECO:0000313" key="3">
    <source>
        <dbReference type="Proteomes" id="UP000734854"/>
    </source>
</evidence>
<gene>
    <name evidence="2" type="ORF">ZIOFF_009961</name>
</gene>
<feature type="signal peptide" evidence="1">
    <location>
        <begin position="1"/>
        <end position="27"/>
    </location>
</feature>
<sequence>MASPAVAMASALILLSQFQVLFPAALGGVVCEKLPQDLCAFAISSESKRCVLESSQRADGETTEYQCRTSEVEVEVEVGRRMKDWIETDGCVSACGVSRDAVGISSDALVEPDFVAKLCSASCYQNCPNIVDLYVNLAAGEGVFLPDLCEVQKVNPRRAMAELLSSGAAPGGAASAPALAPLSSP</sequence>
<reference evidence="2 3" key="1">
    <citation type="submission" date="2020-08" db="EMBL/GenBank/DDBJ databases">
        <title>Plant Genome Project.</title>
        <authorList>
            <person name="Zhang R.-G."/>
        </authorList>
    </citation>
    <scope>NUCLEOTIDE SEQUENCE [LARGE SCALE GENOMIC DNA]</scope>
    <source>
        <tissue evidence="2">Rhizome</tissue>
    </source>
</reference>
<dbReference type="PANTHER" id="PTHR33649:SF4">
    <property type="entry name" value="PAR1 PROTEIN"/>
    <property type="match status" value="1"/>
</dbReference>
<dbReference type="Proteomes" id="UP000734854">
    <property type="component" value="Unassembled WGS sequence"/>
</dbReference>
<dbReference type="AlphaFoldDB" id="A0A8J5HYS5"/>
<comment type="caution">
    <text evidence="2">The sequence shown here is derived from an EMBL/GenBank/DDBJ whole genome shotgun (WGS) entry which is preliminary data.</text>
</comment>
<dbReference type="EMBL" id="JACMSC010000003">
    <property type="protein sequence ID" value="KAG6527827.1"/>
    <property type="molecule type" value="Genomic_DNA"/>
</dbReference>
<dbReference type="OrthoDB" id="772928at2759"/>
<accession>A0A8J5HYS5</accession>
<feature type="chain" id="PRO_5035174469" description="PAR1 protein" evidence="1">
    <location>
        <begin position="28"/>
        <end position="185"/>
    </location>
</feature>
<dbReference type="PANTHER" id="PTHR33649">
    <property type="entry name" value="PAR1 PROTEIN"/>
    <property type="match status" value="1"/>
</dbReference>
<dbReference type="Pfam" id="PF06521">
    <property type="entry name" value="PAR1"/>
    <property type="match status" value="1"/>
</dbReference>
<evidence type="ECO:0000313" key="2">
    <source>
        <dbReference type="EMBL" id="KAG6527827.1"/>
    </source>
</evidence>
<evidence type="ECO:0000256" key="1">
    <source>
        <dbReference type="SAM" id="SignalP"/>
    </source>
</evidence>